<proteinExistence type="predicted"/>
<sequence>MNIFFCFAMKHSQCSIFRCMLFLRFWSNRDIANAF</sequence>
<evidence type="ECO:0000313" key="1">
    <source>
        <dbReference type="EMBL" id="MBX15932.1"/>
    </source>
</evidence>
<keyword evidence="1" id="KW-0687">Ribonucleoprotein</keyword>
<dbReference type="AlphaFoldDB" id="A0A2P2LD62"/>
<dbReference type="EMBL" id="GGEC01035448">
    <property type="protein sequence ID" value="MBX15932.1"/>
    <property type="molecule type" value="Transcribed_RNA"/>
</dbReference>
<keyword evidence="1" id="KW-0689">Ribosomal protein</keyword>
<protein>
    <submittedName>
        <fullName evidence="1">60S ribosomal protein L15 isoform X1</fullName>
    </submittedName>
</protein>
<name>A0A2P2LD62_RHIMU</name>
<organism evidence="1">
    <name type="scientific">Rhizophora mucronata</name>
    <name type="common">Asiatic mangrove</name>
    <dbReference type="NCBI Taxonomy" id="61149"/>
    <lineage>
        <taxon>Eukaryota</taxon>
        <taxon>Viridiplantae</taxon>
        <taxon>Streptophyta</taxon>
        <taxon>Embryophyta</taxon>
        <taxon>Tracheophyta</taxon>
        <taxon>Spermatophyta</taxon>
        <taxon>Magnoliopsida</taxon>
        <taxon>eudicotyledons</taxon>
        <taxon>Gunneridae</taxon>
        <taxon>Pentapetalae</taxon>
        <taxon>rosids</taxon>
        <taxon>fabids</taxon>
        <taxon>Malpighiales</taxon>
        <taxon>Rhizophoraceae</taxon>
        <taxon>Rhizophora</taxon>
    </lineage>
</organism>
<accession>A0A2P2LD62</accession>
<reference evidence="1" key="1">
    <citation type="submission" date="2018-02" db="EMBL/GenBank/DDBJ databases">
        <title>Rhizophora mucronata_Transcriptome.</title>
        <authorList>
            <person name="Meera S.P."/>
            <person name="Sreeshan A."/>
            <person name="Augustine A."/>
        </authorList>
    </citation>
    <scope>NUCLEOTIDE SEQUENCE</scope>
    <source>
        <tissue evidence="1">Leaf</tissue>
    </source>
</reference>
<dbReference type="GO" id="GO:0005840">
    <property type="term" value="C:ribosome"/>
    <property type="evidence" value="ECO:0007669"/>
    <property type="project" value="UniProtKB-KW"/>
</dbReference>